<dbReference type="PANTHER" id="PTHR22692">
    <property type="entry name" value="MYOSIN VII, XV"/>
    <property type="match status" value="1"/>
</dbReference>
<evidence type="ECO:0000313" key="2">
    <source>
        <dbReference type="EMBL" id="KAH3808616.1"/>
    </source>
</evidence>
<dbReference type="Gene3D" id="1.25.40.530">
    <property type="entry name" value="MyTH4 domain"/>
    <property type="match status" value="1"/>
</dbReference>
<comment type="caution">
    <text evidence="2">The sequence shown here is derived from an EMBL/GenBank/DDBJ whole genome shotgun (WGS) entry which is preliminary data.</text>
</comment>
<dbReference type="InterPro" id="IPR000857">
    <property type="entry name" value="MyTH4_dom"/>
</dbReference>
<dbReference type="Pfam" id="PF00784">
    <property type="entry name" value="MyTH4"/>
    <property type="match status" value="1"/>
</dbReference>
<proteinExistence type="predicted"/>
<dbReference type="EMBL" id="JAIWYP010000006">
    <property type="protein sequence ID" value="KAH3808616.1"/>
    <property type="molecule type" value="Genomic_DNA"/>
</dbReference>
<evidence type="ECO:0000259" key="1">
    <source>
        <dbReference type="PROSITE" id="PS51016"/>
    </source>
</evidence>
<sequence length="69" mass="7750">MTFCFRDEIYCQIAKQLTQNPSRSSHARGWILLSLCVGCFAPSDRVGNSYLSVMWIVPLENQNALALGK</sequence>
<dbReference type="InterPro" id="IPR051567">
    <property type="entry name" value="Unconventional_Myosin_ATPase"/>
</dbReference>
<dbReference type="PANTHER" id="PTHR22692:SF33">
    <property type="entry name" value="MYOSIN"/>
    <property type="match status" value="1"/>
</dbReference>
<reference evidence="2" key="1">
    <citation type="journal article" date="2019" name="bioRxiv">
        <title>The Genome of the Zebra Mussel, Dreissena polymorpha: A Resource for Invasive Species Research.</title>
        <authorList>
            <person name="McCartney M.A."/>
            <person name="Auch B."/>
            <person name="Kono T."/>
            <person name="Mallez S."/>
            <person name="Zhang Y."/>
            <person name="Obille A."/>
            <person name="Becker A."/>
            <person name="Abrahante J.E."/>
            <person name="Garbe J."/>
            <person name="Badalamenti J.P."/>
            <person name="Herman A."/>
            <person name="Mangelson H."/>
            <person name="Liachko I."/>
            <person name="Sullivan S."/>
            <person name="Sone E.D."/>
            <person name="Koren S."/>
            <person name="Silverstein K.A.T."/>
            <person name="Beckman K.B."/>
            <person name="Gohl D.M."/>
        </authorList>
    </citation>
    <scope>NUCLEOTIDE SEQUENCE</scope>
    <source>
        <strain evidence="2">Duluth1</strain>
        <tissue evidence="2">Whole animal</tissue>
    </source>
</reference>
<gene>
    <name evidence="2" type="ORF">DPMN_136973</name>
</gene>
<evidence type="ECO:0000313" key="3">
    <source>
        <dbReference type="Proteomes" id="UP000828390"/>
    </source>
</evidence>
<protein>
    <recommendedName>
        <fullName evidence="1">MyTH4 domain-containing protein</fullName>
    </recommendedName>
</protein>
<dbReference type="Proteomes" id="UP000828390">
    <property type="component" value="Unassembled WGS sequence"/>
</dbReference>
<organism evidence="2 3">
    <name type="scientific">Dreissena polymorpha</name>
    <name type="common">Zebra mussel</name>
    <name type="synonym">Mytilus polymorpha</name>
    <dbReference type="NCBI Taxonomy" id="45954"/>
    <lineage>
        <taxon>Eukaryota</taxon>
        <taxon>Metazoa</taxon>
        <taxon>Spiralia</taxon>
        <taxon>Lophotrochozoa</taxon>
        <taxon>Mollusca</taxon>
        <taxon>Bivalvia</taxon>
        <taxon>Autobranchia</taxon>
        <taxon>Heteroconchia</taxon>
        <taxon>Euheterodonta</taxon>
        <taxon>Imparidentia</taxon>
        <taxon>Neoheterodontei</taxon>
        <taxon>Myida</taxon>
        <taxon>Dreissenoidea</taxon>
        <taxon>Dreissenidae</taxon>
        <taxon>Dreissena</taxon>
    </lineage>
</organism>
<dbReference type="InterPro" id="IPR038185">
    <property type="entry name" value="MyTH4_dom_sf"/>
</dbReference>
<reference evidence="2" key="2">
    <citation type="submission" date="2020-11" db="EMBL/GenBank/DDBJ databases">
        <authorList>
            <person name="McCartney M.A."/>
            <person name="Auch B."/>
            <person name="Kono T."/>
            <person name="Mallez S."/>
            <person name="Becker A."/>
            <person name="Gohl D.M."/>
            <person name="Silverstein K.A.T."/>
            <person name="Koren S."/>
            <person name="Bechman K.B."/>
            <person name="Herman A."/>
            <person name="Abrahante J.E."/>
            <person name="Garbe J."/>
        </authorList>
    </citation>
    <scope>NUCLEOTIDE SEQUENCE</scope>
    <source>
        <strain evidence="2">Duluth1</strain>
        <tissue evidence="2">Whole animal</tissue>
    </source>
</reference>
<accession>A0A9D4G4C5</accession>
<dbReference type="PROSITE" id="PS51016">
    <property type="entry name" value="MYTH4"/>
    <property type="match status" value="1"/>
</dbReference>
<keyword evidence="3" id="KW-1185">Reference proteome</keyword>
<dbReference type="AlphaFoldDB" id="A0A9D4G4C5"/>
<feature type="domain" description="MyTH4" evidence="1">
    <location>
        <begin position="1"/>
        <end position="69"/>
    </location>
</feature>
<name>A0A9D4G4C5_DREPO</name>
<dbReference type="GO" id="GO:0005856">
    <property type="term" value="C:cytoskeleton"/>
    <property type="evidence" value="ECO:0007669"/>
    <property type="project" value="InterPro"/>
</dbReference>